<evidence type="ECO:0000256" key="3">
    <source>
        <dbReference type="ARBA" id="ARBA00022989"/>
    </source>
</evidence>
<evidence type="ECO:0000256" key="6">
    <source>
        <dbReference type="ARBA" id="ARBA00023180"/>
    </source>
</evidence>
<feature type="region of interest" description="Disordered" evidence="7">
    <location>
        <begin position="488"/>
        <end position="514"/>
    </location>
</feature>
<comment type="subcellular location">
    <subcellularLocation>
        <location evidence="1">Membrane</location>
        <topology evidence="1">Multi-pass membrane protein</topology>
    </subcellularLocation>
</comment>
<dbReference type="PANTHER" id="PTHR24060">
    <property type="entry name" value="METABOTROPIC GLUTAMATE RECEPTOR"/>
    <property type="match status" value="1"/>
</dbReference>
<keyword evidence="5" id="KW-0675">Receptor</keyword>
<dbReference type="STRING" id="67801.A0A1B0B4I4"/>
<dbReference type="EMBL" id="JXJN01008318">
    <property type="status" value="NOT_ANNOTATED_CDS"/>
    <property type="molecule type" value="Genomic_DNA"/>
</dbReference>
<feature type="signal peptide" evidence="8">
    <location>
        <begin position="1"/>
        <end position="22"/>
    </location>
</feature>
<accession>A0A1B0B4I4</accession>
<dbReference type="SUPFAM" id="SSF53822">
    <property type="entry name" value="Periplasmic binding protein-like I"/>
    <property type="match status" value="1"/>
</dbReference>
<evidence type="ECO:0000256" key="2">
    <source>
        <dbReference type="ARBA" id="ARBA00022692"/>
    </source>
</evidence>
<keyword evidence="11" id="KW-1185">Reference proteome</keyword>
<dbReference type="AlphaFoldDB" id="A0A1B0B4I4"/>
<keyword evidence="4" id="KW-0472">Membrane</keyword>
<keyword evidence="8" id="KW-0732">Signal</keyword>
<feature type="domain" description="Receptor ligand binding region" evidence="9">
    <location>
        <begin position="1017"/>
        <end position="1062"/>
    </location>
</feature>
<name>A0A1B0B4I4_9MUSC</name>
<evidence type="ECO:0000256" key="4">
    <source>
        <dbReference type="ARBA" id="ARBA00023136"/>
    </source>
</evidence>
<sequence length="1064" mass="119915">MIQIYRLCVLAHIVATLPAIEAMATVFIREQLEHKQQQPQTIINAKNSASLAQYNDNDKVSNNETTLVSANTYTGYNHVIDRSADLQQGKQKVSISSELNPYYRTDDGVKILKYHKSPYSSNLSATIGPTVVYRNSNAPENLNSLKSHETMQKLETNDEKCNWQMNNSAMVTDNALPEPVKATEMKTNVTAIHVEASSQHADKVPWVSKQSQNPNINGRDLKTSLALTTTMMMMMIKATKTESVNIQNTEDYTMTERNFFTNGIKYNNLHATIQHQDTRAEKESSTEMRMLESEKQNEGNLSKTNNASHVSTKVHAIANYFDGKGENAGQSEAFTEESVQNDKEKINRVANKSERETNLTKLVHIRDDGVQQLCKEVAKKSSKEVSIQPLMITKSSSEETVKLQFQPLLPVGQNFQKTQKTVMRKVKEEPERTFIKTSEQDTRNSIEGEKKRYHHIREVSSKGTDISLQNMETMKKVSRAIDLKPLSPINGFEEPKRNRSDNLLRQSEENSHHITKAKANYLRERLQVNINDKGNSSEMNERKILRKWRETPAEISETFEMLLTTERSEINKDDSAKTDERQLQIDQITTPQPTSTQYFSYNVEEKSKADILHLLKNKALSTVKKNPKLFGQSKSNSTKSEERIKSDFTNTQDLKIFLNSKFNSNSSEDRKLKISQPINSYAKKSDCDLKEKLSKICLNDSLNELKRKNTVNRYSKTNKNDVKINRENYENILSSLLLNKFLRPKRKKLIEAKLINFENIASTSIITSMPFMQHSNITQMSSKYEANIENYVKNIEQNMTEYNSNSTNTTETEEITKFVTNNIMITESALKATNEISSYNDLCCDGAKNQNNSLILDADGIVENDDVLATTTIEQASITKTQTPLIPETNISNAINNSRTSGAFHDMIKITKAFTSIPTIADTDIISVLSENNNNNNNNLQLLAETTKPSITNLLTTIGTAITAPIIATTTAATSLWPVKHAAVVEGEVILGGLMMVHSREDTITCGPIMPQGGIQALEAMLYTLDQVNKNQLLPNVTLGAHILDDCDKDTYGLEMAVDFIKVK</sequence>
<feature type="chain" id="PRO_5008404473" description="Receptor ligand binding region domain-containing protein" evidence="8">
    <location>
        <begin position="23"/>
        <end position="1064"/>
    </location>
</feature>
<evidence type="ECO:0000256" key="1">
    <source>
        <dbReference type="ARBA" id="ARBA00004141"/>
    </source>
</evidence>
<dbReference type="EnsemblMetazoa" id="GPPI018563-RA">
    <property type="protein sequence ID" value="GPPI018563-PA"/>
    <property type="gene ID" value="GPPI018563"/>
</dbReference>
<reference evidence="11" key="1">
    <citation type="submission" date="2015-01" db="EMBL/GenBank/DDBJ databases">
        <authorList>
            <person name="Aksoy S."/>
            <person name="Warren W."/>
            <person name="Wilson R.K."/>
        </authorList>
    </citation>
    <scope>NUCLEOTIDE SEQUENCE [LARGE SCALE GENOMIC DNA]</scope>
    <source>
        <strain evidence="11">IAEA</strain>
    </source>
</reference>
<feature type="compositionally biased region" description="Basic and acidic residues" evidence="7">
    <location>
        <begin position="493"/>
        <end position="512"/>
    </location>
</feature>
<dbReference type="Gene3D" id="3.40.50.2300">
    <property type="match status" value="1"/>
</dbReference>
<dbReference type="InterPro" id="IPR050726">
    <property type="entry name" value="mGluR"/>
</dbReference>
<dbReference type="VEuPathDB" id="VectorBase:GPPI018563"/>
<evidence type="ECO:0000256" key="7">
    <source>
        <dbReference type="SAM" id="MobiDB-lite"/>
    </source>
</evidence>
<protein>
    <recommendedName>
        <fullName evidence="9">Receptor ligand binding region domain-containing protein</fullName>
    </recommendedName>
</protein>
<proteinExistence type="predicted"/>
<dbReference type="InterPro" id="IPR000337">
    <property type="entry name" value="GPCR_3"/>
</dbReference>
<feature type="compositionally biased region" description="Basic and acidic residues" evidence="7">
    <location>
        <begin position="570"/>
        <end position="583"/>
    </location>
</feature>
<reference evidence="10" key="2">
    <citation type="submission" date="2020-05" db="UniProtKB">
        <authorList>
            <consortium name="EnsemblMetazoa"/>
        </authorList>
    </citation>
    <scope>IDENTIFICATION</scope>
    <source>
        <strain evidence="10">IAEA</strain>
    </source>
</reference>
<keyword evidence="6" id="KW-0325">Glycoprotein</keyword>
<dbReference type="Proteomes" id="UP000092460">
    <property type="component" value="Unassembled WGS sequence"/>
</dbReference>
<dbReference type="InterPro" id="IPR001828">
    <property type="entry name" value="ANF_lig-bd_rcpt"/>
</dbReference>
<feature type="region of interest" description="Disordered" evidence="7">
    <location>
        <begin position="570"/>
        <end position="591"/>
    </location>
</feature>
<organism evidence="10 11">
    <name type="scientific">Glossina palpalis gambiensis</name>
    <dbReference type="NCBI Taxonomy" id="67801"/>
    <lineage>
        <taxon>Eukaryota</taxon>
        <taxon>Metazoa</taxon>
        <taxon>Ecdysozoa</taxon>
        <taxon>Arthropoda</taxon>
        <taxon>Hexapoda</taxon>
        <taxon>Insecta</taxon>
        <taxon>Pterygota</taxon>
        <taxon>Neoptera</taxon>
        <taxon>Endopterygota</taxon>
        <taxon>Diptera</taxon>
        <taxon>Brachycera</taxon>
        <taxon>Muscomorpha</taxon>
        <taxon>Hippoboscoidea</taxon>
        <taxon>Glossinidae</taxon>
        <taxon>Glossina</taxon>
    </lineage>
</organism>
<evidence type="ECO:0000256" key="5">
    <source>
        <dbReference type="ARBA" id="ARBA00023170"/>
    </source>
</evidence>
<keyword evidence="3" id="KW-1133">Transmembrane helix</keyword>
<evidence type="ECO:0000313" key="11">
    <source>
        <dbReference type="Proteomes" id="UP000092460"/>
    </source>
</evidence>
<dbReference type="GO" id="GO:0016020">
    <property type="term" value="C:membrane"/>
    <property type="evidence" value="ECO:0007669"/>
    <property type="project" value="UniProtKB-SubCell"/>
</dbReference>
<evidence type="ECO:0000313" key="10">
    <source>
        <dbReference type="EnsemblMetazoa" id="GPPI018563-PA"/>
    </source>
</evidence>
<dbReference type="Pfam" id="PF01094">
    <property type="entry name" value="ANF_receptor"/>
    <property type="match status" value="1"/>
</dbReference>
<evidence type="ECO:0000256" key="8">
    <source>
        <dbReference type="SAM" id="SignalP"/>
    </source>
</evidence>
<dbReference type="PRINTS" id="PR00248">
    <property type="entry name" value="GPCRMGR"/>
</dbReference>
<evidence type="ECO:0000259" key="9">
    <source>
        <dbReference type="Pfam" id="PF01094"/>
    </source>
</evidence>
<keyword evidence="2" id="KW-0812">Transmembrane</keyword>
<dbReference type="GO" id="GO:0004930">
    <property type="term" value="F:G protein-coupled receptor activity"/>
    <property type="evidence" value="ECO:0007669"/>
    <property type="project" value="InterPro"/>
</dbReference>
<dbReference type="InterPro" id="IPR028082">
    <property type="entry name" value="Peripla_BP_I"/>
</dbReference>